<gene>
    <name evidence="2" type="ORF">I6H43_07515</name>
</gene>
<dbReference type="GeneID" id="69551117"/>
<dbReference type="RefSeq" id="WP_082035439.1">
    <property type="nucleotide sequence ID" value="NZ_CAWMFX010000021.1"/>
</dbReference>
<dbReference type="PROSITE" id="PS00409">
    <property type="entry name" value="PROKAR_NTER_METHYL"/>
    <property type="match status" value="1"/>
</dbReference>
<dbReference type="InterPro" id="IPR032092">
    <property type="entry name" value="PilW"/>
</dbReference>
<evidence type="ECO:0000313" key="2">
    <source>
        <dbReference type="EMBL" id="QQB21365.1"/>
    </source>
</evidence>
<dbReference type="Pfam" id="PF07963">
    <property type="entry name" value="N_methyl"/>
    <property type="match status" value="1"/>
</dbReference>
<accession>A0A7T4DQ85</accession>
<sequence>MNNRGFTLVEWLIAMVIGVFLLGGVLSVFVASRTTSEDAFDQSELQENGRLAMRLIAQDLKWAGFWGDYTGMPMQLNVGVTKTSGAAITSSKDCLDERGEGSFPSASAPVRGVWATHIDANKLITGNAFSCIASANRVANSDIISIKRLIGFPLADSALSANRFYMATTPQSAVIFRGNEAPPDNTAMPNRQLWEYQHYIYHIVDNSGVPELHKRMLTANDGSWDISGALAQGIEKITLLYGVDTSPVQDGRIDKYVSISSVASNEWNEGRVIAARLFILVRSLQASSKYINNNTYQVGNIQVAGSGDGFRRLLLETSIALRNPAAIAGGGK</sequence>
<keyword evidence="1" id="KW-0472">Membrane</keyword>
<name>A0A7T4DQ85_AERJA</name>
<feature type="transmembrane region" description="Helical" evidence="1">
    <location>
        <begin position="12"/>
        <end position="31"/>
    </location>
</feature>
<dbReference type="NCBIfam" id="TIGR02532">
    <property type="entry name" value="IV_pilin_GFxxxE"/>
    <property type="match status" value="1"/>
</dbReference>
<proteinExistence type="predicted"/>
<keyword evidence="1" id="KW-0812">Transmembrane</keyword>
<dbReference type="InterPro" id="IPR012902">
    <property type="entry name" value="N_methyl_site"/>
</dbReference>
<evidence type="ECO:0000313" key="3">
    <source>
        <dbReference type="Proteomes" id="UP000595481"/>
    </source>
</evidence>
<reference evidence="2 3" key="1">
    <citation type="submission" date="2020-12" db="EMBL/GenBank/DDBJ databases">
        <title>FDA dAtabase for Regulatory Grade micrObial Sequences (FDA-ARGOS): Supporting development and validation of Infectious Disease Dx tests.</title>
        <authorList>
            <person name="Sproer C."/>
            <person name="Gronow S."/>
            <person name="Severitt S."/>
            <person name="Schroder I."/>
            <person name="Tallon L."/>
            <person name="Sadzewicz L."/>
            <person name="Zhao X."/>
            <person name="Boylan J."/>
            <person name="Ott S."/>
            <person name="Bowen H."/>
            <person name="Vavikolanu K."/>
            <person name="Mehta A."/>
            <person name="Aluvathingal J."/>
            <person name="Nadendla S."/>
            <person name="Lowell S."/>
            <person name="Myers T."/>
            <person name="Yan Y."/>
            <person name="Sichtig H."/>
        </authorList>
    </citation>
    <scope>NUCLEOTIDE SEQUENCE [LARGE SCALE GENOMIC DNA]</scope>
    <source>
        <strain evidence="2 3">FDAARGOS_986</strain>
    </source>
</reference>
<organism evidence="2 3">
    <name type="scientific">Aeromonas jandaei</name>
    <dbReference type="NCBI Taxonomy" id="650"/>
    <lineage>
        <taxon>Bacteria</taxon>
        <taxon>Pseudomonadati</taxon>
        <taxon>Pseudomonadota</taxon>
        <taxon>Gammaproteobacteria</taxon>
        <taxon>Aeromonadales</taxon>
        <taxon>Aeromonadaceae</taxon>
        <taxon>Aeromonas</taxon>
    </lineage>
</organism>
<dbReference type="EMBL" id="CP066092">
    <property type="protein sequence ID" value="QQB21365.1"/>
    <property type="molecule type" value="Genomic_DNA"/>
</dbReference>
<evidence type="ECO:0000256" key="1">
    <source>
        <dbReference type="SAM" id="Phobius"/>
    </source>
</evidence>
<dbReference type="Pfam" id="PF16074">
    <property type="entry name" value="PilW"/>
    <property type="match status" value="1"/>
</dbReference>
<keyword evidence="3" id="KW-1185">Reference proteome</keyword>
<dbReference type="Proteomes" id="UP000595481">
    <property type="component" value="Chromosome"/>
</dbReference>
<keyword evidence="1" id="KW-1133">Transmembrane helix</keyword>
<protein>
    <submittedName>
        <fullName evidence="2">PilW family protein</fullName>
    </submittedName>
</protein>